<dbReference type="Gene3D" id="3.40.50.410">
    <property type="entry name" value="von Willebrand factor, type A domain"/>
    <property type="match status" value="1"/>
</dbReference>
<keyword evidence="5" id="KW-0472">Membrane</keyword>
<evidence type="ECO:0000256" key="2">
    <source>
        <dbReference type="ARBA" id="ARBA00007449"/>
    </source>
</evidence>
<evidence type="ECO:0000256" key="5">
    <source>
        <dbReference type="ARBA" id="ARBA00023136"/>
    </source>
</evidence>
<evidence type="ECO:0000256" key="4">
    <source>
        <dbReference type="ARBA" id="ARBA00023037"/>
    </source>
</evidence>
<dbReference type="AlphaFoldDB" id="A0A7D9K307"/>
<proteinExistence type="inferred from homology"/>
<dbReference type="Pfam" id="PF00362">
    <property type="entry name" value="Integrin_beta"/>
    <property type="match status" value="1"/>
</dbReference>
<evidence type="ECO:0000313" key="10">
    <source>
        <dbReference type="Proteomes" id="UP001152795"/>
    </source>
</evidence>
<evidence type="ECO:0000313" key="9">
    <source>
        <dbReference type="EMBL" id="CAB4040227.1"/>
    </source>
</evidence>
<dbReference type="GO" id="GO:0008305">
    <property type="term" value="C:integrin complex"/>
    <property type="evidence" value="ECO:0007669"/>
    <property type="project" value="TreeGrafter"/>
</dbReference>
<keyword evidence="10" id="KW-1185">Reference proteome</keyword>
<comment type="caution">
    <text evidence="9">The sequence shown here is derived from an EMBL/GenBank/DDBJ whole genome shotgun (WGS) entry which is preliminary data.</text>
</comment>
<dbReference type="SUPFAM" id="SSF53300">
    <property type="entry name" value="vWA-like"/>
    <property type="match status" value="1"/>
</dbReference>
<dbReference type="Proteomes" id="UP001152795">
    <property type="component" value="Unassembled WGS sequence"/>
</dbReference>
<keyword evidence="3 8" id="KW-0812">Transmembrane</keyword>
<dbReference type="InterPro" id="IPR002369">
    <property type="entry name" value="Integrin_bsu_VWA"/>
</dbReference>
<dbReference type="InterPro" id="IPR015812">
    <property type="entry name" value="Integrin_bsu"/>
</dbReference>
<accession>A0A7D9K307</accession>
<comment type="similarity">
    <text evidence="2 8">Belongs to the integrin beta chain family.</text>
</comment>
<keyword evidence="6" id="KW-1015">Disulfide bond</keyword>
<evidence type="ECO:0000256" key="8">
    <source>
        <dbReference type="RuleBase" id="RU000633"/>
    </source>
</evidence>
<dbReference type="PRINTS" id="PR01186">
    <property type="entry name" value="INTEGRINB"/>
</dbReference>
<dbReference type="EMBL" id="CACRXK020026486">
    <property type="protein sequence ID" value="CAB4040227.1"/>
    <property type="molecule type" value="Genomic_DNA"/>
</dbReference>
<protein>
    <recommendedName>
        <fullName evidence="8">Integrin beta</fullName>
    </recommendedName>
</protein>
<evidence type="ECO:0000256" key="3">
    <source>
        <dbReference type="ARBA" id="ARBA00022692"/>
    </source>
</evidence>
<dbReference type="GO" id="GO:0033627">
    <property type="term" value="P:cell adhesion mediated by integrin"/>
    <property type="evidence" value="ECO:0007669"/>
    <property type="project" value="TreeGrafter"/>
</dbReference>
<evidence type="ECO:0000256" key="6">
    <source>
        <dbReference type="ARBA" id="ARBA00023157"/>
    </source>
</evidence>
<evidence type="ECO:0000256" key="7">
    <source>
        <dbReference type="ARBA" id="ARBA00023180"/>
    </source>
</evidence>
<name>A0A7D9K307_PARCT</name>
<comment type="subcellular location">
    <subcellularLocation>
        <location evidence="8">Cell membrane</location>
        <topology evidence="8">Single-pass type I membrane protein</topology>
    </subcellularLocation>
    <subcellularLocation>
        <location evidence="1">Membrane</location>
        <topology evidence="1">Single-pass type I membrane protein</topology>
    </subcellularLocation>
</comment>
<dbReference type="PANTHER" id="PTHR10082:SF60">
    <property type="entry name" value="INTEGRIN BETA-PS"/>
    <property type="match status" value="1"/>
</dbReference>
<organism evidence="9 10">
    <name type="scientific">Paramuricea clavata</name>
    <name type="common">Red gorgonian</name>
    <name type="synonym">Violescent sea-whip</name>
    <dbReference type="NCBI Taxonomy" id="317549"/>
    <lineage>
        <taxon>Eukaryota</taxon>
        <taxon>Metazoa</taxon>
        <taxon>Cnidaria</taxon>
        <taxon>Anthozoa</taxon>
        <taxon>Octocorallia</taxon>
        <taxon>Malacalcyonacea</taxon>
        <taxon>Plexauridae</taxon>
        <taxon>Paramuricea</taxon>
    </lineage>
</organism>
<dbReference type="GO" id="GO:0007229">
    <property type="term" value="P:integrin-mediated signaling pathway"/>
    <property type="evidence" value="ECO:0007669"/>
    <property type="project" value="UniProtKB-KW"/>
</dbReference>
<dbReference type="PANTHER" id="PTHR10082">
    <property type="entry name" value="INTEGRIN BETA SUBUNIT"/>
    <property type="match status" value="1"/>
</dbReference>
<reference evidence="9" key="1">
    <citation type="submission" date="2020-04" db="EMBL/GenBank/DDBJ databases">
        <authorList>
            <person name="Alioto T."/>
            <person name="Alioto T."/>
            <person name="Gomez Garrido J."/>
        </authorList>
    </citation>
    <scope>NUCLEOTIDE SEQUENCE</scope>
    <source>
        <strain evidence="9">A484AB</strain>
    </source>
</reference>
<dbReference type="GO" id="GO:0005178">
    <property type="term" value="F:integrin binding"/>
    <property type="evidence" value="ECO:0007669"/>
    <property type="project" value="TreeGrafter"/>
</dbReference>
<dbReference type="GO" id="GO:0016477">
    <property type="term" value="P:cell migration"/>
    <property type="evidence" value="ECO:0007669"/>
    <property type="project" value="TreeGrafter"/>
</dbReference>
<dbReference type="GO" id="GO:0005925">
    <property type="term" value="C:focal adhesion"/>
    <property type="evidence" value="ECO:0007669"/>
    <property type="project" value="TreeGrafter"/>
</dbReference>
<gene>
    <name evidence="9" type="ORF">PACLA_8A052197</name>
</gene>
<dbReference type="SMART" id="SM00187">
    <property type="entry name" value="INB"/>
    <property type="match status" value="1"/>
</dbReference>
<dbReference type="GO" id="GO:0007160">
    <property type="term" value="P:cell-matrix adhesion"/>
    <property type="evidence" value="ECO:0007669"/>
    <property type="project" value="TreeGrafter"/>
</dbReference>
<dbReference type="GO" id="GO:0098609">
    <property type="term" value="P:cell-cell adhesion"/>
    <property type="evidence" value="ECO:0007669"/>
    <property type="project" value="TreeGrafter"/>
</dbReference>
<keyword evidence="7" id="KW-0325">Glycoprotein</keyword>
<sequence>MEIAASLFHHFSSNNLFRINKSHSADEEPPYNFRHVLDFTEQDELFKETINKQTNSRSKDNPEATLDALMQVASCENELGWNPSNTTRRIVLIATDAPFHIAGEGRFGGIVHPNDAKCHLSERRNGSREYSGLEQDYPTVNQVYQKLRESRIQPIFAVSHYERKTFKELANIWKDLGATYEELNEDSNNIIELIEKSYKVLCIKELFSLLVFLKS</sequence>
<dbReference type="GO" id="GO:0009986">
    <property type="term" value="C:cell surface"/>
    <property type="evidence" value="ECO:0007669"/>
    <property type="project" value="TreeGrafter"/>
</dbReference>
<dbReference type="OrthoDB" id="5956021at2759"/>
<keyword evidence="4 8" id="KW-0401">Integrin</keyword>
<evidence type="ECO:0000256" key="1">
    <source>
        <dbReference type="ARBA" id="ARBA00004479"/>
    </source>
</evidence>
<keyword evidence="8" id="KW-0130">Cell adhesion</keyword>
<dbReference type="InterPro" id="IPR036465">
    <property type="entry name" value="vWFA_dom_sf"/>
</dbReference>